<dbReference type="GO" id="GO:0006400">
    <property type="term" value="P:tRNA modification"/>
    <property type="evidence" value="ECO:0007669"/>
    <property type="project" value="InterPro"/>
</dbReference>
<feature type="binding site" evidence="5">
    <location>
        <position position="338"/>
    </location>
    <ligand>
        <name>Zn(2+)</name>
        <dbReference type="ChEBI" id="CHEBI:29105"/>
    </ligand>
</feature>
<keyword evidence="3 5" id="KW-0479">Metal-binding</keyword>
<evidence type="ECO:0000256" key="2">
    <source>
        <dbReference type="ARBA" id="ARBA00022694"/>
    </source>
</evidence>
<reference evidence="7 8" key="1">
    <citation type="submission" date="2021-06" db="EMBL/GenBank/DDBJ databases">
        <title>Caerostris darwini draft genome.</title>
        <authorList>
            <person name="Kono N."/>
            <person name="Arakawa K."/>
        </authorList>
    </citation>
    <scope>NUCLEOTIDE SEQUENCE [LARGE SCALE GENOMIC DNA]</scope>
</reference>
<dbReference type="InterPro" id="IPR028592">
    <property type="entry name" value="QTRTD1"/>
</dbReference>
<protein>
    <recommendedName>
        <fullName evidence="5">Queuine tRNA-ribosyltransferase accessory subunit 2</fullName>
    </recommendedName>
    <alternativeName>
        <fullName evidence="5">Queuine tRNA-ribosyltransferase domain-containing protein 1</fullName>
    </alternativeName>
</protein>
<evidence type="ECO:0000256" key="4">
    <source>
        <dbReference type="ARBA" id="ARBA00022833"/>
    </source>
</evidence>
<evidence type="ECO:0000256" key="1">
    <source>
        <dbReference type="ARBA" id="ARBA00022490"/>
    </source>
</evidence>
<dbReference type="PANTHER" id="PTHR46064:SF1">
    <property type="entry name" value="QUEUINE TRNA-RIBOSYLTRANSFERASE ACCESSORY SUBUNIT 2"/>
    <property type="match status" value="1"/>
</dbReference>
<comment type="cofactor">
    <cofactor evidence="5">
        <name>Zn(2+)</name>
        <dbReference type="ChEBI" id="CHEBI:29105"/>
    </cofactor>
    <text evidence="5">Binds 1 zinc ion per subunit.</text>
</comment>
<evidence type="ECO:0000313" key="8">
    <source>
        <dbReference type="Proteomes" id="UP001054837"/>
    </source>
</evidence>
<dbReference type="GO" id="GO:0005737">
    <property type="term" value="C:cytoplasm"/>
    <property type="evidence" value="ECO:0007669"/>
    <property type="project" value="UniProtKB-SubCell"/>
</dbReference>
<dbReference type="PANTHER" id="PTHR46064">
    <property type="entry name" value="QUEUINE TRNA-RIBOSYLTRANSFERASE ACCESSORY SUBUNIT 2"/>
    <property type="match status" value="1"/>
</dbReference>
<keyword evidence="4 5" id="KW-0862">Zinc</keyword>
<comment type="subunit">
    <text evidence="5">Heterodimer of a catalytic subunit and an accessory subunit.</text>
</comment>
<dbReference type="InterPro" id="IPR036511">
    <property type="entry name" value="TGT-like_sf"/>
</dbReference>
<feature type="binding site" evidence="5">
    <location>
        <position position="336"/>
    </location>
    <ligand>
        <name>Zn(2+)</name>
        <dbReference type="ChEBI" id="CHEBI:29105"/>
    </ligand>
</feature>
<evidence type="ECO:0000313" key="7">
    <source>
        <dbReference type="EMBL" id="GIY42360.1"/>
    </source>
</evidence>
<dbReference type="InterPro" id="IPR050852">
    <property type="entry name" value="Queuine_tRNA-ribosyltrfase"/>
</dbReference>
<dbReference type="InterPro" id="IPR002616">
    <property type="entry name" value="tRNA_ribo_trans-like"/>
</dbReference>
<dbReference type="Pfam" id="PF01702">
    <property type="entry name" value="TGT"/>
    <property type="match status" value="1"/>
</dbReference>
<comment type="function">
    <text evidence="5">Non-catalytic subunit of the queuine tRNA-ribosyltransferase (TGT) that catalyzes the base-exchange of a guanine (G) residue with queuine (Q) at position 34 (anticodon wobble position) in tRNAs with GU(N) anticodons (tRNA-Asp, -Asn, -His and -Tyr), resulting in the hypermodified nucleoside queuosine (7-(((4,5-cis-dihydroxy-2-cyclopenten-1-yl)amino)methyl)-7-deazaguanosine).</text>
</comment>
<accession>A0AAV4T7V3</accession>
<dbReference type="SUPFAM" id="SSF51713">
    <property type="entry name" value="tRNA-guanine transglycosylase"/>
    <property type="match status" value="1"/>
</dbReference>
<comment type="similarity">
    <text evidence="5">Belongs to the queuine tRNA-ribosyltransferase family. QTRT2 subfamily.</text>
</comment>
<proteinExistence type="inferred from homology"/>
<dbReference type="HAMAP" id="MF_03043">
    <property type="entry name" value="QTRT2"/>
    <property type="match status" value="1"/>
</dbReference>
<dbReference type="Proteomes" id="UP001054837">
    <property type="component" value="Unassembled WGS sequence"/>
</dbReference>
<comment type="caution">
    <text evidence="7">The sequence shown here is derived from an EMBL/GenBank/DDBJ whole genome shotgun (WGS) entry which is preliminary data.</text>
</comment>
<feature type="domain" description="tRNA-guanine(15) transglycosylase-like" evidence="6">
    <location>
        <begin position="11"/>
        <end position="383"/>
    </location>
</feature>
<organism evidence="7 8">
    <name type="scientific">Caerostris darwini</name>
    <dbReference type="NCBI Taxonomy" id="1538125"/>
    <lineage>
        <taxon>Eukaryota</taxon>
        <taxon>Metazoa</taxon>
        <taxon>Ecdysozoa</taxon>
        <taxon>Arthropoda</taxon>
        <taxon>Chelicerata</taxon>
        <taxon>Arachnida</taxon>
        <taxon>Araneae</taxon>
        <taxon>Araneomorphae</taxon>
        <taxon>Entelegynae</taxon>
        <taxon>Araneoidea</taxon>
        <taxon>Araneidae</taxon>
        <taxon>Caerostris</taxon>
    </lineage>
</organism>
<comment type="subcellular location">
    <subcellularLocation>
        <location evidence="5">Cytoplasm</location>
    </subcellularLocation>
</comment>
<evidence type="ECO:0000256" key="5">
    <source>
        <dbReference type="HAMAP-Rule" id="MF_03043"/>
    </source>
</evidence>
<keyword evidence="8" id="KW-1185">Reference proteome</keyword>
<evidence type="ECO:0000256" key="3">
    <source>
        <dbReference type="ARBA" id="ARBA00022723"/>
    </source>
</evidence>
<feature type="binding site" evidence="5">
    <location>
        <position position="367"/>
    </location>
    <ligand>
        <name>Zn(2+)</name>
        <dbReference type="ChEBI" id="CHEBI:29105"/>
    </ligand>
</feature>
<keyword evidence="1 5" id="KW-0963">Cytoplasm</keyword>
<name>A0AAV4T7V3_9ARAC</name>
<keyword evidence="2 5" id="KW-0819">tRNA processing</keyword>
<sequence>MKFLVKVSSAGRTGCITEFSNVFKNKSFKTPMFMPYTQGGTIPHLTFNTIKRLEDQNMLFLQTLPTIVEFKDAVKKQGKGLNTFVGLPEYPFHISVQTQNDLTPTGYNVNRGVSVWSYGQKRLLTPEEFMDIIKIYKPVSYQALCDSDTPLGCSKKRLNKAVDNSIKFLDECLEEHQSCKELKDVAIFGSIQGCYDSFLRKKSTEATVSRAVDGFIIDGFHINGSDTENIDFLKMKQILHEILPLLPEDKPRILHGAFEPQIILEAIKCGIDIFDSSYAHKLTENGEASIFPLNAIPDYILNDVADPKPKRAKYCCVLPLKDDLYKDDFNPIIETCECYTCKHYVRAYIHHLLVTSELLANILLMIHNHHHFCKFFENIRDVLSSTCKNNL</sequence>
<dbReference type="GO" id="GO:0008479">
    <property type="term" value="F:tRNA-guanosine(34) queuine transglycosylase activity"/>
    <property type="evidence" value="ECO:0007669"/>
    <property type="project" value="UniProtKB-UniRule"/>
</dbReference>
<gene>
    <name evidence="7" type="primary">ISCW021855</name>
    <name evidence="7" type="ORF">CDAR_510991</name>
</gene>
<feature type="binding site" evidence="5">
    <location>
        <position position="341"/>
    </location>
    <ligand>
        <name>Zn(2+)</name>
        <dbReference type="ChEBI" id="CHEBI:29105"/>
    </ligand>
</feature>
<dbReference type="Gene3D" id="3.20.20.105">
    <property type="entry name" value="Queuine tRNA-ribosyltransferase-like"/>
    <property type="match status" value="1"/>
</dbReference>
<dbReference type="AlphaFoldDB" id="A0AAV4T7V3"/>
<dbReference type="GO" id="GO:0046872">
    <property type="term" value="F:metal ion binding"/>
    <property type="evidence" value="ECO:0007669"/>
    <property type="project" value="UniProtKB-KW"/>
</dbReference>
<evidence type="ECO:0000259" key="6">
    <source>
        <dbReference type="Pfam" id="PF01702"/>
    </source>
</evidence>
<dbReference type="NCBIfam" id="TIGR00449">
    <property type="entry name" value="tgt_general"/>
    <property type="match status" value="1"/>
</dbReference>
<dbReference type="EMBL" id="BPLQ01009186">
    <property type="protein sequence ID" value="GIY42360.1"/>
    <property type="molecule type" value="Genomic_DNA"/>
</dbReference>